<dbReference type="EMBL" id="MDHN01000041">
    <property type="protein sequence ID" value="OFC68950.1"/>
    <property type="molecule type" value="Genomic_DNA"/>
</dbReference>
<dbReference type="InterPro" id="IPR050312">
    <property type="entry name" value="IolE/XylAMocC-like"/>
</dbReference>
<dbReference type="OrthoDB" id="1440296at2"/>
<sequence>MNGQIYISSSCVNNRKIADSVRQLAEQGYTNIELSGGTNLYPNWKQELMNLQSEFGIQYRCHNYFPPPEEHFVLNLSASDIDVRARSIAHVQQAITLSAELGAKEYGVHAGFRFMPDHKKLGQAFDCAQLQSEDEAIALFADAWEALNKQAQDHGVSLYVENNVLSKANRTTFGSDNPFLATDSASIARLQDACQASLLLDVAHLKVSCNSLGLSFETELAQLVRLSDYLHFSDNDGTADTNHGVREGTALFSLLRKVELANKTITLEVYDGSIQTSLNATLALLQPGMADG</sequence>
<gene>
    <name evidence="2" type="ORF">BFC18_19595</name>
</gene>
<evidence type="ECO:0000313" key="3">
    <source>
        <dbReference type="Proteomes" id="UP000175691"/>
    </source>
</evidence>
<comment type="caution">
    <text evidence="2">The sequence shown here is derived from an EMBL/GenBank/DDBJ whole genome shotgun (WGS) entry which is preliminary data.</text>
</comment>
<keyword evidence="3" id="KW-1185">Reference proteome</keyword>
<dbReference type="Pfam" id="PF01261">
    <property type="entry name" value="AP_endonuc_2"/>
    <property type="match status" value="1"/>
</dbReference>
<protein>
    <recommendedName>
        <fullName evidence="1">Xylose isomerase-like TIM barrel domain-containing protein</fullName>
    </recommendedName>
</protein>
<dbReference type="Gene3D" id="3.20.20.150">
    <property type="entry name" value="Divalent-metal-dependent TIM barrel enzymes"/>
    <property type="match status" value="1"/>
</dbReference>
<accession>A0A1E7Z622</accession>
<organism evidence="2 3">
    <name type="scientific">Alteromonas confluentis</name>
    <dbReference type="NCBI Taxonomy" id="1656094"/>
    <lineage>
        <taxon>Bacteria</taxon>
        <taxon>Pseudomonadati</taxon>
        <taxon>Pseudomonadota</taxon>
        <taxon>Gammaproteobacteria</taxon>
        <taxon>Alteromonadales</taxon>
        <taxon>Alteromonadaceae</taxon>
        <taxon>Alteromonas/Salinimonas group</taxon>
        <taxon>Alteromonas</taxon>
    </lineage>
</organism>
<proteinExistence type="predicted"/>
<dbReference type="SUPFAM" id="SSF51658">
    <property type="entry name" value="Xylose isomerase-like"/>
    <property type="match status" value="1"/>
</dbReference>
<reference evidence="2 3" key="1">
    <citation type="submission" date="2016-08" db="EMBL/GenBank/DDBJ databases">
        <authorList>
            <person name="Seilhamer J.J."/>
        </authorList>
    </citation>
    <scope>NUCLEOTIDE SEQUENCE [LARGE SCALE GENOMIC DNA]</scope>
    <source>
        <strain evidence="2 3">KCTC 42603</strain>
    </source>
</reference>
<dbReference type="InterPro" id="IPR036237">
    <property type="entry name" value="Xyl_isomerase-like_sf"/>
</dbReference>
<feature type="domain" description="Xylose isomerase-like TIM barrel" evidence="1">
    <location>
        <begin position="21"/>
        <end position="272"/>
    </location>
</feature>
<evidence type="ECO:0000259" key="1">
    <source>
        <dbReference type="Pfam" id="PF01261"/>
    </source>
</evidence>
<dbReference type="Proteomes" id="UP000175691">
    <property type="component" value="Unassembled WGS sequence"/>
</dbReference>
<dbReference type="InterPro" id="IPR013022">
    <property type="entry name" value="Xyl_isomerase-like_TIM-brl"/>
</dbReference>
<dbReference type="STRING" id="1656094.BFC18_19595"/>
<dbReference type="AlphaFoldDB" id="A0A1E7Z622"/>
<evidence type="ECO:0000313" key="2">
    <source>
        <dbReference type="EMBL" id="OFC68950.1"/>
    </source>
</evidence>
<dbReference type="PANTHER" id="PTHR12110">
    <property type="entry name" value="HYDROXYPYRUVATE ISOMERASE"/>
    <property type="match status" value="1"/>
</dbReference>
<dbReference type="RefSeq" id="WP_070127055.1">
    <property type="nucleotide sequence ID" value="NZ_MDHN01000041.1"/>
</dbReference>
<name>A0A1E7Z622_9ALTE</name>